<dbReference type="InterPro" id="IPR021644">
    <property type="entry name" value="CAF-1_p150_acidic"/>
</dbReference>
<feature type="compositionally biased region" description="Basic and acidic residues" evidence="1">
    <location>
        <begin position="46"/>
        <end position="144"/>
    </location>
</feature>
<feature type="domain" description="Chromatin assembly factor 1 p150 subunit acidic region" evidence="2">
    <location>
        <begin position="88"/>
        <end position="208"/>
    </location>
</feature>
<evidence type="ECO:0000313" key="6">
    <source>
        <dbReference type="Proteomes" id="UP000738402"/>
    </source>
</evidence>
<gene>
    <name evidence="5" type="ORF">KL933_000254</name>
</gene>
<organism evidence="5 6">
    <name type="scientific">Ogataea haglerorum</name>
    <dbReference type="NCBI Taxonomy" id="1937702"/>
    <lineage>
        <taxon>Eukaryota</taxon>
        <taxon>Fungi</taxon>
        <taxon>Dikarya</taxon>
        <taxon>Ascomycota</taxon>
        <taxon>Saccharomycotina</taxon>
        <taxon>Pichiomycetes</taxon>
        <taxon>Pichiales</taxon>
        <taxon>Pichiaceae</taxon>
        <taxon>Ogataea</taxon>
    </lineage>
</organism>
<feature type="region of interest" description="Disordered" evidence="1">
    <location>
        <begin position="331"/>
        <end position="371"/>
    </location>
</feature>
<dbReference type="Proteomes" id="UP000738402">
    <property type="component" value="Unassembled WGS sequence"/>
</dbReference>
<dbReference type="EMBL" id="JAHLUH010000001">
    <property type="protein sequence ID" value="KAG7730459.1"/>
    <property type="molecule type" value="Genomic_DNA"/>
</dbReference>
<comment type="caution">
    <text evidence="5">The sequence shown here is derived from an EMBL/GenBank/DDBJ whole genome shotgun (WGS) entry which is preliminary data.</text>
</comment>
<feature type="compositionally biased region" description="Basic and acidic residues" evidence="1">
    <location>
        <begin position="9"/>
        <end position="24"/>
    </location>
</feature>
<dbReference type="AlphaFoldDB" id="A0AAN6I2S7"/>
<name>A0AAN6I2S7_9ASCO</name>
<dbReference type="Pfam" id="PF21796">
    <property type="entry name" value="Cac1_C"/>
    <property type="match status" value="1"/>
</dbReference>
<sequence>MYGLSPNKSPEKRNLDGPDADVKRQKCAATPEAPDETLTPKSSPVDADKHARQRLKKEQEEERRLKREQEAAERKLRKEREEQEKRMRREKLEAERQARKEQKEREKLERQQKREAEARAREAKRQQEEEERARRRAEQEERALKKAEAELEKLRAKELEQQKLQKQSIMNFFKPKDTKSPTRSHPTPEKAAASDYHTYFLPFNVRPGVRMAQRTTQSTTQQRAELDKFFLGQQASSAPFEDSLASKKSAGLYAKASDVIQTYNMGMLKEAQEQLDRVPVKYLRFYENAWPPYLGTYSFLVTNLDFRLALDPYTKIPSDILPINYDFDSDLEEEDDDEEGEDVELDEDSEEDEDGQLDESSDIEQFVETDENGVSTKRTVIGPLVPVVGWLGQKAGEQDQFAQYFSGLQYERLRHNIELPIDPMCDYWGEEDAQEPQSATKIIEDTRTSAGAVEAGPMTVKKKIITDAAHVAKLASFIAENSDFSINTMTEIAQKQILADYSRAVVKNSIKELATFDKKTNRWAVKQCV</sequence>
<evidence type="ECO:0000259" key="4">
    <source>
        <dbReference type="Pfam" id="PF21796"/>
    </source>
</evidence>
<dbReference type="Pfam" id="PF11600">
    <property type="entry name" value="CAF1A_acidic"/>
    <property type="match status" value="1"/>
</dbReference>
<dbReference type="Pfam" id="PF12253">
    <property type="entry name" value="CAF1A_dimeriz"/>
    <property type="match status" value="1"/>
</dbReference>
<evidence type="ECO:0000259" key="2">
    <source>
        <dbReference type="Pfam" id="PF11600"/>
    </source>
</evidence>
<evidence type="ECO:0000256" key="1">
    <source>
        <dbReference type="SAM" id="MobiDB-lite"/>
    </source>
</evidence>
<protein>
    <submittedName>
        <fullName evidence="5">Uncharacterized protein</fullName>
    </submittedName>
</protein>
<accession>A0AAN6I2S7</accession>
<dbReference type="InterPro" id="IPR048800">
    <property type="entry name" value="Cac1-like_C"/>
</dbReference>
<evidence type="ECO:0000313" key="5">
    <source>
        <dbReference type="EMBL" id="KAG7730459.1"/>
    </source>
</evidence>
<feature type="region of interest" description="Disordered" evidence="1">
    <location>
        <begin position="1"/>
        <end position="144"/>
    </location>
</feature>
<dbReference type="InterPro" id="IPR022043">
    <property type="entry name" value="CAF1A_DD"/>
</dbReference>
<feature type="domain" description="Chromatin assembly factor 1 subunit Cac1-like C-terminal" evidence="4">
    <location>
        <begin position="473"/>
        <end position="525"/>
    </location>
</feature>
<reference evidence="5" key="1">
    <citation type="journal article" date="2021" name="G3 (Bethesda)">
        <title>Genomic diversity, chromosomal rearrangements, and interspecies hybridization in the ogataea polymorpha species complex.</title>
        <authorList>
            <person name="Hanson S.J."/>
            <person name="Cinneide E.O."/>
            <person name="Salzberg L.I."/>
            <person name="Wolfe K.H."/>
            <person name="McGowan J."/>
            <person name="Fitzpatrick D.A."/>
            <person name="Matlin K."/>
        </authorList>
    </citation>
    <scope>NUCLEOTIDE SEQUENCE</scope>
    <source>
        <strain evidence="5">83-405-1</strain>
    </source>
</reference>
<proteinExistence type="predicted"/>
<evidence type="ECO:0000259" key="3">
    <source>
        <dbReference type="Pfam" id="PF12253"/>
    </source>
</evidence>
<feature type="domain" description="Chromatin assembly factor 1 subunit A dimerization" evidence="3">
    <location>
        <begin position="281"/>
        <end position="357"/>
    </location>
</feature>